<evidence type="ECO:0000259" key="4">
    <source>
        <dbReference type="SMART" id="SM00382"/>
    </source>
</evidence>
<organism evidence="5 6">
    <name type="scientific">Triticum urartu</name>
    <name type="common">Red wild einkorn</name>
    <name type="synonym">Crithodium urartu</name>
    <dbReference type="NCBI Taxonomy" id="4572"/>
    <lineage>
        <taxon>Eukaryota</taxon>
        <taxon>Viridiplantae</taxon>
        <taxon>Streptophyta</taxon>
        <taxon>Embryophyta</taxon>
        <taxon>Tracheophyta</taxon>
        <taxon>Spermatophyta</taxon>
        <taxon>Magnoliopsida</taxon>
        <taxon>Liliopsida</taxon>
        <taxon>Poales</taxon>
        <taxon>Poaceae</taxon>
        <taxon>BOP clade</taxon>
        <taxon>Pooideae</taxon>
        <taxon>Triticodae</taxon>
        <taxon>Triticeae</taxon>
        <taxon>Triticinae</taxon>
        <taxon>Triticum</taxon>
    </lineage>
</organism>
<feature type="compositionally biased region" description="Polar residues" evidence="3">
    <location>
        <begin position="29"/>
        <end position="40"/>
    </location>
</feature>
<dbReference type="InterPro" id="IPR002182">
    <property type="entry name" value="NB-ARC"/>
</dbReference>
<dbReference type="Pfam" id="PF00931">
    <property type="entry name" value="NB-ARC"/>
    <property type="match status" value="1"/>
</dbReference>
<evidence type="ECO:0000313" key="5">
    <source>
        <dbReference type="EnsemblPlants" id="TuG1812G0700000301.01.T01.cds432311"/>
    </source>
</evidence>
<dbReference type="GO" id="GO:0043531">
    <property type="term" value="F:ADP binding"/>
    <property type="evidence" value="ECO:0007669"/>
    <property type="project" value="InterPro"/>
</dbReference>
<keyword evidence="1" id="KW-0677">Repeat</keyword>
<evidence type="ECO:0000313" key="6">
    <source>
        <dbReference type="Proteomes" id="UP000015106"/>
    </source>
</evidence>
<dbReference type="InterPro" id="IPR044974">
    <property type="entry name" value="Disease_R_plants"/>
</dbReference>
<dbReference type="InterPro" id="IPR003593">
    <property type="entry name" value="AAA+_ATPase"/>
</dbReference>
<dbReference type="Gene3D" id="3.80.10.10">
    <property type="entry name" value="Ribonuclease Inhibitor"/>
    <property type="match status" value="1"/>
</dbReference>
<dbReference type="InterPro" id="IPR027417">
    <property type="entry name" value="P-loop_NTPase"/>
</dbReference>
<dbReference type="InterPro" id="IPR036388">
    <property type="entry name" value="WH-like_DNA-bd_sf"/>
</dbReference>
<dbReference type="Proteomes" id="UP000015106">
    <property type="component" value="Chromosome 7"/>
</dbReference>
<dbReference type="SUPFAM" id="SSF52058">
    <property type="entry name" value="L domain-like"/>
    <property type="match status" value="1"/>
</dbReference>
<dbReference type="InterPro" id="IPR032675">
    <property type="entry name" value="LRR_dom_sf"/>
</dbReference>
<evidence type="ECO:0000256" key="2">
    <source>
        <dbReference type="ARBA" id="ARBA00022821"/>
    </source>
</evidence>
<keyword evidence="6" id="KW-1185">Reference proteome</keyword>
<dbReference type="SMART" id="SM00382">
    <property type="entry name" value="AAA"/>
    <property type="match status" value="1"/>
</dbReference>
<dbReference type="GO" id="GO:0042742">
    <property type="term" value="P:defense response to bacterium"/>
    <property type="evidence" value="ECO:0007669"/>
    <property type="project" value="UniProtKB-ARBA"/>
</dbReference>
<dbReference type="AlphaFoldDB" id="A0A8R7QTL4"/>
<proteinExistence type="predicted"/>
<dbReference type="FunFam" id="1.10.10.10:FF:000322">
    <property type="entry name" value="Probable disease resistance protein At1g63360"/>
    <property type="match status" value="1"/>
</dbReference>
<reference evidence="6" key="1">
    <citation type="journal article" date="2013" name="Nature">
        <title>Draft genome of the wheat A-genome progenitor Triticum urartu.</title>
        <authorList>
            <person name="Ling H.Q."/>
            <person name="Zhao S."/>
            <person name="Liu D."/>
            <person name="Wang J."/>
            <person name="Sun H."/>
            <person name="Zhang C."/>
            <person name="Fan H."/>
            <person name="Li D."/>
            <person name="Dong L."/>
            <person name="Tao Y."/>
            <person name="Gao C."/>
            <person name="Wu H."/>
            <person name="Li Y."/>
            <person name="Cui Y."/>
            <person name="Guo X."/>
            <person name="Zheng S."/>
            <person name="Wang B."/>
            <person name="Yu K."/>
            <person name="Liang Q."/>
            <person name="Yang W."/>
            <person name="Lou X."/>
            <person name="Chen J."/>
            <person name="Feng M."/>
            <person name="Jian J."/>
            <person name="Zhang X."/>
            <person name="Luo G."/>
            <person name="Jiang Y."/>
            <person name="Liu J."/>
            <person name="Wang Z."/>
            <person name="Sha Y."/>
            <person name="Zhang B."/>
            <person name="Wu H."/>
            <person name="Tang D."/>
            <person name="Shen Q."/>
            <person name="Xue P."/>
            <person name="Zou S."/>
            <person name="Wang X."/>
            <person name="Liu X."/>
            <person name="Wang F."/>
            <person name="Yang Y."/>
            <person name="An X."/>
            <person name="Dong Z."/>
            <person name="Zhang K."/>
            <person name="Zhang X."/>
            <person name="Luo M.C."/>
            <person name="Dvorak J."/>
            <person name="Tong Y."/>
            <person name="Wang J."/>
            <person name="Yang H."/>
            <person name="Li Z."/>
            <person name="Wang D."/>
            <person name="Zhang A."/>
            <person name="Wang J."/>
        </authorList>
    </citation>
    <scope>NUCLEOTIDE SEQUENCE</scope>
    <source>
        <strain evidence="6">cv. G1812</strain>
    </source>
</reference>
<name>A0A8R7QTL4_TRIUA</name>
<protein>
    <recommendedName>
        <fullName evidence="4">AAA+ ATPase domain-containing protein</fullName>
    </recommendedName>
</protein>
<reference evidence="5" key="3">
    <citation type="submission" date="2022-06" db="UniProtKB">
        <authorList>
            <consortium name="EnsemblPlants"/>
        </authorList>
    </citation>
    <scope>IDENTIFICATION</scope>
</reference>
<dbReference type="Pfam" id="PF23598">
    <property type="entry name" value="LRR_14"/>
    <property type="match status" value="1"/>
</dbReference>
<evidence type="ECO:0000256" key="3">
    <source>
        <dbReference type="SAM" id="MobiDB-lite"/>
    </source>
</evidence>
<dbReference type="PRINTS" id="PR00364">
    <property type="entry name" value="DISEASERSIST"/>
</dbReference>
<dbReference type="InterPro" id="IPR058922">
    <property type="entry name" value="WHD_DRP"/>
</dbReference>
<dbReference type="SUPFAM" id="SSF52540">
    <property type="entry name" value="P-loop containing nucleoside triphosphate hydrolases"/>
    <property type="match status" value="1"/>
</dbReference>
<dbReference type="EnsemblPlants" id="TuG1812G0700000301.01.T01">
    <property type="protein sequence ID" value="TuG1812G0700000301.01.T01.cds432311"/>
    <property type="gene ID" value="TuG1812G0700000301.01"/>
</dbReference>
<dbReference type="GO" id="GO:0002758">
    <property type="term" value="P:innate immune response-activating signaling pathway"/>
    <property type="evidence" value="ECO:0007669"/>
    <property type="project" value="UniProtKB-ARBA"/>
</dbReference>
<dbReference type="Gramene" id="TuG1812G0700000301.01.T01">
    <property type="protein sequence ID" value="TuG1812G0700000301.01.T01.cds432311"/>
    <property type="gene ID" value="TuG1812G0700000301.01"/>
</dbReference>
<evidence type="ECO:0000256" key="1">
    <source>
        <dbReference type="ARBA" id="ARBA00022737"/>
    </source>
</evidence>
<feature type="domain" description="AAA+ ATPase" evidence="4">
    <location>
        <begin position="74"/>
        <end position="228"/>
    </location>
</feature>
<dbReference type="PANTHER" id="PTHR23155">
    <property type="entry name" value="DISEASE RESISTANCE PROTEIN RP"/>
    <property type="match status" value="1"/>
</dbReference>
<reference evidence="5" key="2">
    <citation type="submission" date="2018-03" db="EMBL/GenBank/DDBJ databases">
        <title>The Triticum urartu genome reveals the dynamic nature of wheat genome evolution.</title>
        <authorList>
            <person name="Ling H."/>
            <person name="Ma B."/>
            <person name="Shi X."/>
            <person name="Liu H."/>
            <person name="Dong L."/>
            <person name="Sun H."/>
            <person name="Cao Y."/>
            <person name="Gao Q."/>
            <person name="Zheng S."/>
            <person name="Li Y."/>
            <person name="Yu Y."/>
            <person name="Du H."/>
            <person name="Qi M."/>
            <person name="Li Y."/>
            <person name="Yu H."/>
            <person name="Cui Y."/>
            <person name="Wang N."/>
            <person name="Chen C."/>
            <person name="Wu H."/>
            <person name="Zhao Y."/>
            <person name="Zhang J."/>
            <person name="Li Y."/>
            <person name="Zhou W."/>
            <person name="Zhang B."/>
            <person name="Hu W."/>
            <person name="Eijk M."/>
            <person name="Tang J."/>
            <person name="Witsenboer H."/>
            <person name="Zhao S."/>
            <person name="Li Z."/>
            <person name="Zhang A."/>
            <person name="Wang D."/>
            <person name="Liang C."/>
        </authorList>
    </citation>
    <scope>NUCLEOTIDE SEQUENCE [LARGE SCALE GENOMIC DNA]</scope>
    <source>
        <strain evidence="5">cv. G1812</strain>
    </source>
</reference>
<accession>A0A8R7QTL4</accession>
<dbReference type="InterPro" id="IPR055414">
    <property type="entry name" value="LRR_R13L4/SHOC2-like"/>
</dbReference>
<dbReference type="GO" id="GO:0009626">
    <property type="term" value="P:plant-type hypersensitive response"/>
    <property type="evidence" value="ECO:0007669"/>
    <property type="project" value="UniProtKB-ARBA"/>
</dbReference>
<keyword evidence="2" id="KW-0611">Plant defense</keyword>
<dbReference type="Gene3D" id="1.10.10.10">
    <property type="entry name" value="Winged helix-like DNA-binding domain superfamily/Winged helix DNA-binding domain"/>
    <property type="match status" value="1"/>
</dbReference>
<dbReference type="Gene3D" id="3.40.50.300">
    <property type="entry name" value="P-loop containing nucleotide triphosphate hydrolases"/>
    <property type="match status" value="1"/>
</dbReference>
<feature type="region of interest" description="Disordered" evidence="3">
    <location>
        <begin position="24"/>
        <end position="49"/>
    </location>
</feature>
<dbReference type="Pfam" id="PF23559">
    <property type="entry name" value="WHD_DRP"/>
    <property type="match status" value="1"/>
</dbReference>
<sequence>MATIEKLIVAAQGIIELAKPMSKGKTDTAKNMQTHTTSAPTEKVTGRDEDRERITTMLRDTNDDVDPSSSNSKCFSVIGIYGISGSGKTTLAQHVCKYEETEDYFDLVMWIHVSQNYSVGEIFKEMFEAASVDKDIACPNYNSLDILEKVLEQKLDGKRFLLVLDDIWCNKDDDKQKLAQEQKLSKLLSPFKVGKRGSKILATSRNKDAFSDLGPGVARTVLPIPDLDEHVFLELFMYYALEGVNVDDPNDPDQIELKIVGAEIAQKLKGSPLAASTVGGQLRRRQNDIDFWREVRDRDLLNETIGALWWSYQHLDEQVRRCFAYCSIFPKRHRLNRDELVKMWVAEGFIQTTNADDMEAVGRDYFHELLATSFVQPGGHYLGFSYYLVHDLMHDLAEQAAGSDCFRIENGSITKVPPNVRHLIVTNAEMVNEEIFKLENLRTLIIDYDYEESLAPVNKDFFEKVFKKLRKLRVLAVNVSWTGIRGGHVLEIPKTIGHLKHLRYLALVMLEQKLVLPTTLANLYHLQMLKFANYSILEVSRDINMGNLTNLQHIIGEIEILFPNIGWLTSLQTLESFGVWTEHGYELKQLGGLNKLRGSPAILNLHNVKTKNEAQDAKLVDKKGLTGL</sequence>
<dbReference type="PANTHER" id="PTHR23155:SF1058">
    <property type="entry name" value="OS11G0668100 PROTEIN"/>
    <property type="match status" value="1"/>
</dbReference>